<feature type="transmembrane region" description="Helical" evidence="2">
    <location>
        <begin position="311"/>
        <end position="335"/>
    </location>
</feature>
<organism evidence="3 4">
    <name type="scientific">Paenibacillus thailandensis</name>
    <dbReference type="NCBI Taxonomy" id="393250"/>
    <lineage>
        <taxon>Bacteria</taxon>
        <taxon>Bacillati</taxon>
        <taxon>Bacillota</taxon>
        <taxon>Bacilli</taxon>
        <taxon>Bacillales</taxon>
        <taxon>Paenibacillaceae</taxon>
        <taxon>Paenibacillus</taxon>
    </lineage>
</organism>
<feature type="transmembrane region" description="Helical" evidence="2">
    <location>
        <begin position="149"/>
        <end position="172"/>
    </location>
</feature>
<keyword evidence="2" id="KW-0472">Membrane</keyword>
<feature type="transmembrane region" description="Helical" evidence="2">
    <location>
        <begin position="86"/>
        <end position="105"/>
    </location>
</feature>
<dbReference type="Pfam" id="PF07690">
    <property type="entry name" value="MFS_1"/>
    <property type="match status" value="1"/>
</dbReference>
<accession>A0ABW5QTB1</accession>
<dbReference type="InterPro" id="IPR052528">
    <property type="entry name" value="Sugar_transport-like"/>
</dbReference>
<dbReference type="PANTHER" id="PTHR23526">
    <property type="entry name" value="INTEGRAL MEMBRANE TRANSPORT PROTEIN-RELATED"/>
    <property type="match status" value="1"/>
</dbReference>
<feature type="transmembrane region" description="Helical" evidence="2">
    <location>
        <begin position="288"/>
        <end position="305"/>
    </location>
</feature>
<dbReference type="EMBL" id="JBHUMY010000005">
    <property type="protein sequence ID" value="MFD2659592.1"/>
    <property type="molecule type" value="Genomic_DNA"/>
</dbReference>
<feature type="transmembrane region" description="Helical" evidence="2">
    <location>
        <begin position="53"/>
        <end position="74"/>
    </location>
</feature>
<evidence type="ECO:0000313" key="4">
    <source>
        <dbReference type="Proteomes" id="UP001597493"/>
    </source>
</evidence>
<keyword evidence="2" id="KW-0812">Transmembrane</keyword>
<name>A0ABW5QTB1_9BACL</name>
<dbReference type="InterPro" id="IPR011701">
    <property type="entry name" value="MFS"/>
</dbReference>
<feature type="transmembrane region" description="Helical" evidence="2">
    <location>
        <begin position="226"/>
        <end position="252"/>
    </location>
</feature>
<dbReference type="CDD" id="cd06174">
    <property type="entry name" value="MFS"/>
    <property type="match status" value="1"/>
</dbReference>
<keyword evidence="2" id="KW-1133">Transmembrane helix</keyword>
<feature type="transmembrane region" description="Helical" evidence="2">
    <location>
        <begin position="111"/>
        <end position="137"/>
    </location>
</feature>
<dbReference type="Gene3D" id="1.20.1250.20">
    <property type="entry name" value="MFS general substrate transporter like domains"/>
    <property type="match status" value="1"/>
</dbReference>
<keyword evidence="4" id="KW-1185">Reference proteome</keyword>
<dbReference type="Proteomes" id="UP001597493">
    <property type="component" value="Unassembled WGS sequence"/>
</dbReference>
<comment type="caution">
    <text evidence="3">The sequence shown here is derived from an EMBL/GenBank/DDBJ whole genome shotgun (WGS) entry which is preliminary data.</text>
</comment>
<dbReference type="PANTHER" id="PTHR23526:SF2">
    <property type="entry name" value="MAJOR FACILITATOR SUPERFAMILY (MFS) PROFILE DOMAIN-CONTAINING PROTEIN"/>
    <property type="match status" value="1"/>
</dbReference>
<dbReference type="RefSeq" id="WP_379270279.1">
    <property type="nucleotide sequence ID" value="NZ_JBHUGT010000013.1"/>
</dbReference>
<proteinExistence type="predicted"/>
<reference evidence="4" key="1">
    <citation type="journal article" date="2019" name="Int. J. Syst. Evol. Microbiol.">
        <title>The Global Catalogue of Microorganisms (GCM) 10K type strain sequencing project: providing services to taxonomists for standard genome sequencing and annotation.</title>
        <authorList>
            <consortium name="The Broad Institute Genomics Platform"/>
            <consortium name="The Broad Institute Genome Sequencing Center for Infectious Disease"/>
            <person name="Wu L."/>
            <person name="Ma J."/>
        </authorList>
    </citation>
    <scope>NUCLEOTIDE SEQUENCE [LARGE SCALE GENOMIC DNA]</scope>
    <source>
        <strain evidence="4">TISTR 1827</strain>
    </source>
</reference>
<evidence type="ECO:0000256" key="1">
    <source>
        <dbReference type="ARBA" id="ARBA00004651"/>
    </source>
</evidence>
<feature type="transmembrane region" description="Helical" evidence="2">
    <location>
        <begin position="356"/>
        <end position="377"/>
    </location>
</feature>
<gene>
    <name evidence="3" type="ORF">ACFSW5_04855</name>
</gene>
<evidence type="ECO:0000256" key="2">
    <source>
        <dbReference type="SAM" id="Phobius"/>
    </source>
</evidence>
<feature type="transmembrane region" description="Helical" evidence="2">
    <location>
        <begin position="178"/>
        <end position="199"/>
    </location>
</feature>
<dbReference type="InterPro" id="IPR036259">
    <property type="entry name" value="MFS_trans_sf"/>
</dbReference>
<feature type="transmembrane region" description="Helical" evidence="2">
    <location>
        <begin position="21"/>
        <end position="47"/>
    </location>
</feature>
<comment type="subcellular location">
    <subcellularLocation>
        <location evidence="1">Cell membrane</location>
        <topology evidence="1">Multi-pass membrane protein</topology>
    </subcellularLocation>
</comment>
<dbReference type="SUPFAM" id="SSF103473">
    <property type="entry name" value="MFS general substrate transporter"/>
    <property type="match status" value="1"/>
</dbReference>
<feature type="transmembrane region" description="Helical" evidence="2">
    <location>
        <begin position="383"/>
        <end position="402"/>
    </location>
</feature>
<evidence type="ECO:0000313" key="3">
    <source>
        <dbReference type="EMBL" id="MFD2659592.1"/>
    </source>
</evidence>
<sequence>MGVGRSHNPDVRQTGRLDSQAVLLLSVQTLFAIAAALSGTFVPVYLWKASQSYMLIGIYSLIGYVVGGITFWLAGKWVKEHNKMNSLRLGIMLSGVFYFLVLLFGQQATKYYVPLGILNGLGQGFYWLAYNVVYFEITEPGNRDKYNGYAGLTGAVASMVAPWVSGLLITWYGGSRGYSFIFTISLVVFGICAVFSFWLKKRKAGGTYNWLHTYEQLKESPLWRRLFLAIAAQGVREGVFMFLIGLTVYIATKEESKLGNYALITSLVALISNWYVGSKLKPERRNESMLFGALMISLFILPLLWKVNYATMLVLGIGTAFFYPLYIIPMTSRVFDMIGMSEQSAREREEYIIMRELALTAGRTVGVAAYLLVLPAYHFSTQAVVWLLFGVGIVPIAAWLLMSPLLERRVAPH</sequence>
<feature type="transmembrane region" description="Helical" evidence="2">
    <location>
        <begin position="258"/>
        <end position="276"/>
    </location>
</feature>
<protein>
    <submittedName>
        <fullName evidence="3">MFS transporter</fullName>
    </submittedName>
</protein>